<comment type="caution">
    <text evidence="3">The sequence shown here is derived from an EMBL/GenBank/DDBJ whole genome shotgun (WGS) entry which is preliminary data.</text>
</comment>
<sequence length="446" mass="50432">MDPPDLTQGASASMHAVPTSQNPPAPQVAPVTSTPQPQATLEDVVRGLLQSNEELKTWQGTAENTFARYGEILNELKGVLGALVKTREETPLVTSTSASPSIPSTPHPTSHHIPPHLPLQPTYTQRSGLKPNLPPTYNGDRTKGQAFLNACDAYYHLRPEDFRDTQTRIRWVLTYMTADRAAKWSERFYTWERNHPGETRFPTWDSFETAFRREFFPRDPEQEAMNRLDTDSYWQRNRTLDVYLDEFYDLAKDANLSDQRTLVRRFRRGLKASVQTEIATRYKDKPGDDDLEAWIEAARCIEDSHAANTAFLGGPIASRTAPLPPRKIASNPQTFFVPATRSPLAHSTSAQASQRFTSASNPAPQPNVQPSKSAHTTRWAHQTPSAGNPVPMDIDAARRQGELPSMQRTTVPHQRTHRWKMAIESSAYRWRPRRSSFMLRALRPNV</sequence>
<accession>A0A409WSX7</accession>
<dbReference type="EMBL" id="NHTK01005263">
    <property type="protein sequence ID" value="PPQ81579.1"/>
    <property type="molecule type" value="Genomic_DNA"/>
</dbReference>
<dbReference type="STRING" id="181874.A0A409WSX7"/>
<feature type="compositionally biased region" description="Low complexity" evidence="1">
    <location>
        <begin position="94"/>
        <end position="108"/>
    </location>
</feature>
<evidence type="ECO:0000256" key="1">
    <source>
        <dbReference type="SAM" id="MobiDB-lite"/>
    </source>
</evidence>
<feature type="compositionally biased region" description="Polar residues" evidence="1">
    <location>
        <begin position="345"/>
        <end position="386"/>
    </location>
</feature>
<protein>
    <recommendedName>
        <fullName evidence="2">Retrotransposon gag domain-containing protein</fullName>
    </recommendedName>
</protein>
<reference evidence="3 4" key="1">
    <citation type="journal article" date="2018" name="Evol. Lett.">
        <title>Horizontal gene cluster transfer increased hallucinogenic mushroom diversity.</title>
        <authorList>
            <person name="Reynolds H.T."/>
            <person name="Vijayakumar V."/>
            <person name="Gluck-Thaler E."/>
            <person name="Korotkin H.B."/>
            <person name="Matheny P.B."/>
            <person name="Slot J.C."/>
        </authorList>
    </citation>
    <scope>NUCLEOTIDE SEQUENCE [LARGE SCALE GENOMIC DNA]</scope>
    <source>
        <strain evidence="3 4">2629</strain>
    </source>
</reference>
<organism evidence="3 4">
    <name type="scientific">Panaeolus cyanescens</name>
    <dbReference type="NCBI Taxonomy" id="181874"/>
    <lineage>
        <taxon>Eukaryota</taxon>
        <taxon>Fungi</taxon>
        <taxon>Dikarya</taxon>
        <taxon>Basidiomycota</taxon>
        <taxon>Agaricomycotina</taxon>
        <taxon>Agaricomycetes</taxon>
        <taxon>Agaricomycetidae</taxon>
        <taxon>Agaricales</taxon>
        <taxon>Agaricineae</taxon>
        <taxon>Galeropsidaceae</taxon>
        <taxon>Panaeolus</taxon>
    </lineage>
</organism>
<dbReference type="InParanoid" id="A0A409WSX7"/>
<dbReference type="Pfam" id="PF03732">
    <property type="entry name" value="Retrotrans_gag"/>
    <property type="match status" value="1"/>
</dbReference>
<evidence type="ECO:0000313" key="4">
    <source>
        <dbReference type="Proteomes" id="UP000284842"/>
    </source>
</evidence>
<feature type="domain" description="Retrotransposon gag" evidence="2">
    <location>
        <begin position="178"/>
        <end position="271"/>
    </location>
</feature>
<dbReference type="InterPro" id="IPR005162">
    <property type="entry name" value="Retrotrans_gag_dom"/>
</dbReference>
<feature type="region of interest" description="Disordered" evidence="1">
    <location>
        <begin position="342"/>
        <end position="391"/>
    </location>
</feature>
<evidence type="ECO:0000259" key="2">
    <source>
        <dbReference type="Pfam" id="PF03732"/>
    </source>
</evidence>
<gene>
    <name evidence="3" type="ORF">CVT24_006484</name>
</gene>
<dbReference type="AlphaFoldDB" id="A0A409WSX7"/>
<keyword evidence="4" id="KW-1185">Reference proteome</keyword>
<dbReference type="Proteomes" id="UP000284842">
    <property type="component" value="Unassembled WGS sequence"/>
</dbReference>
<proteinExistence type="predicted"/>
<evidence type="ECO:0000313" key="3">
    <source>
        <dbReference type="EMBL" id="PPQ81579.1"/>
    </source>
</evidence>
<feature type="region of interest" description="Disordered" evidence="1">
    <location>
        <begin position="92"/>
        <end position="130"/>
    </location>
</feature>
<feature type="region of interest" description="Disordered" evidence="1">
    <location>
        <begin position="1"/>
        <end position="35"/>
    </location>
</feature>
<name>A0A409WSX7_9AGAR</name>
<dbReference type="OrthoDB" id="3061217at2759"/>